<name>A0AA88SCT8_TACVA</name>
<evidence type="ECO:0000313" key="3">
    <source>
        <dbReference type="Proteomes" id="UP001187315"/>
    </source>
</evidence>
<gene>
    <name evidence="2" type="ORF">Q7C36_018385</name>
</gene>
<accession>A0AA88SCT8</accession>
<proteinExistence type="predicted"/>
<feature type="compositionally biased region" description="Acidic residues" evidence="1">
    <location>
        <begin position="16"/>
        <end position="25"/>
    </location>
</feature>
<keyword evidence="3" id="KW-1185">Reference proteome</keyword>
<comment type="caution">
    <text evidence="2">The sequence shown here is derived from an EMBL/GenBank/DDBJ whole genome shotgun (WGS) entry which is preliminary data.</text>
</comment>
<organism evidence="2 3">
    <name type="scientific">Tachysurus vachellii</name>
    <name type="common">Darkbarbel catfish</name>
    <name type="synonym">Pelteobagrus vachellii</name>
    <dbReference type="NCBI Taxonomy" id="175792"/>
    <lineage>
        <taxon>Eukaryota</taxon>
        <taxon>Metazoa</taxon>
        <taxon>Chordata</taxon>
        <taxon>Craniata</taxon>
        <taxon>Vertebrata</taxon>
        <taxon>Euteleostomi</taxon>
        <taxon>Actinopterygii</taxon>
        <taxon>Neopterygii</taxon>
        <taxon>Teleostei</taxon>
        <taxon>Ostariophysi</taxon>
        <taxon>Siluriformes</taxon>
        <taxon>Bagridae</taxon>
        <taxon>Tachysurus</taxon>
    </lineage>
</organism>
<evidence type="ECO:0000313" key="2">
    <source>
        <dbReference type="EMBL" id="KAK2827459.1"/>
    </source>
</evidence>
<reference evidence="2" key="1">
    <citation type="submission" date="2023-08" db="EMBL/GenBank/DDBJ databases">
        <title>Pelteobagrus vachellii genome.</title>
        <authorList>
            <person name="Liu H."/>
        </authorList>
    </citation>
    <scope>NUCLEOTIDE SEQUENCE</scope>
    <source>
        <strain evidence="2">PRFRI_2022a</strain>
        <tissue evidence="2">Muscle</tissue>
    </source>
</reference>
<dbReference type="Proteomes" id="UP001187315">
    <property type="component" value="Unassembled WGS sequence"/>
</dbReference>
<protein>
    <submittedName>
        <fullName evidence="2">Uncharacterized protein</fullName>
    </submittedName>
</protein>
<sequence>MSDHDYNRAALQEACDASDIEEEMEAEQRSSKEGKLNKEHMPIQPNPKRLKHRRESEDVSRGAAILQAIQVLNKTMDEQMELLKRQTY</sequence>
<dbReference type="EMBL" id="JAVHJS010000019">
    <property type="protein sequence ID" value="KAK2827459.1"/>
    <property type="molecule type" value="Genomic_DNA"/>
</dbReference>
<dbReference type="AlphaFoldDB" id="A0AA88SCT8"/>
<feature type="region of interest" description="Disordered" evidence="1">
    <location>
        <begin position="1"/>
        <end position="61"/>
    </location>
</feature>
<feature type="compositionally biased region" description="Basic and acidic residues" evidence="1">
    <location>
        <begin position="26"/>
        <end position="41"/>
    </location>
</feature>
<evidence type="ECO:0000256" key="1">
    <source>
        <dbReference type="SAM" id="MobiDB-lite"/>
    </source>
</evidence>